<dbReference type="Proteomes" id="UP000216052">
    <property type="component" value="Chromosome"/>
</dbReference>
<feature type="transmembrane region" description="Helical" evidence="8">
    <location>
        <begin position="83"/>
        <end position="102"/>
    </location>
</feature>
<gene>
    <name evidence="10" type="primary">farB</name>
    <name evidence="10" type="ORF">SPACI_046920</name>
</gene>
<evidence type="ECO:0000256" key="7">
    <source>
        <dbReference type="ARBA" id="ARBA00023136"/>
    </source>
</evidence>
<dbReference type="InterPro" id="IPR036259">
    <property type="entry name" value="MFS_trans_sf"/>
</dbReference>
<keyword evidence="11" id="KW-1185">Reference proteome</keyword>
<sequence>MIIPRLTIKKEIYKWVALGVTLIGGFMSTLDTSIINVAVPKMMAAFAVGTEDAQWILTAYMLTMGVLQPTSGYLCNSFGTRRMYLLSLFVFTVGSLLCSLAWNNNSMIVFRVIQALGGGLILPISMSIVLQEFAPAERNLAMGIWGICVAVAPAIGPTLGGYLIDEWSWHYIFTLNVPIGLLGYLLAHLTLKESPIRPDVKFDFAGFSFCAAGLFCLLLALSKGVDKGWDSFYIISLLYMALASLTLFVLIELNRNDPLLDLSLFRDWNFTLGNLFSFINYTILLGSLFLIPLFFQNILGYTAYETGLLLLPAGLVSGALMPVAAKIADKIGTKPVVMIASIFALGGTFPLMFLDLDTSPGYVLSIQIFRGVFVGSSIITVTVLSMSRVPREKISQASAINNTVRQVSGSFGLAVLSTVLQNRQIYHLDHIASHINIASKSTQDLITYGKHLFMQQGCTEVLAHQQTLMLINGFVQKQTTIFSFDDAFWVLGIFAVLCLLLSCLLKPAPVAKKQILKHVKNVSDT</sequence>
<evidence type="ECO:0000256" key="3">
    <source>
        <dbReference type="ARBA" id="ARBA00022448"/>
    </source>
</evidence>
<name>A0ABZ3J866_SPOA4</name>
<dbReference type="Gene3D" id="1.20.1720.10">
    <property type="entry name" value="Multidrug resistance protein D"/>
    <property type="match status" value="1"/>
</dbReference>
<dbReference type="RefSeq" id="WP_093793317.1">
    <property type="nucleotide sequence ID" value="NZ_CP155571.1"/>
</dbReference>
<dbReference type="NCBIfam" id="TIGR00711">
    <property type="entry name" value="efflux_EmrB"/>
    <property type="match status" value="1"/>
</dbReference>
<feature type="transmembrane region" description="Helical" evidence="8">
    <location>
        <begin position="307"/>
        <end position="324"/>
    </location>
</feature>
<comment type="subcellular location">
    <subcellularLocation>
        <location evidence="1">Cell membrane</location>
        <topology evidence="1">Multi-pass membrane protein</topology>
    </subcellularLocation>
</comment>
<feature type="transmembrane region" description="Helical" evidence="8">
    <location>
        <begin position="232"/>
        <end position="251"/>
    </location>
</feature>
<protein>
    <submittedName>
        <fullName evidence="10">Fatty acid resistance protein FarB</fullName>
    </submittedName>
</protein>
<evidence type="ECO:0000256" key="1">
    <source>
        <dbReference type="ARBA" id="ARBA00004651"/>
    </source>
</evidence>
<dbReference type="EMBL" id="CP155571">
    <property type="protein sequence ID" value="XFO74582.1"/>
    <property type="molecule type" value="Genomic_DNA"/>
</dbReference>
<keyword evidence="3" id="KW-0813">Transport</keyword>
<feature type="transmembrane region" description="Helical" evidence="8">
    <location>
        <begin position="108"/>
        <end position="130"/>
    </location>
</feature>
<dbReference type="InterPro" id="IPR004638">
    <property type="entry name" value="EmrB-like"/>
</dbReference>
<dbReference type="CDD" id="cd17503">
    <property type="entry name" value="MFS_LmrB_MDR_like"/>
    <property type="match status" value="1"/>
</dbReference>
<feature type="transmembrane region" description="Helical" evidence="8">
    <location>
        <begin position="487"/>
        <end position="508"/>
    </location>
</feature>
<organism evidence="10 11">
    <name type="scientific">Sporomusa acidovorans (strain ATCC 49682 / DSM 3132 / Mol)</name>
    <dbReference type="NCBI Taxonomy" id="1123286"/>
    <lineage>
        <taxon>Bacteria</taxon>
        <taxon>Bacillati</taxon>
        <taxon>Bacillota</taxon>
        <taxon>Negativicutes</taxon>
        <taxon>Selenomonadales</taxon>
        <taxon>Sporomusaceae</taxon>
        <taxon>Sporomusa</taxon>
    </lineage>
</organism>
<feature type="transmembrane region" description="Helical" evidence="8">
    <location>
        <begin position="55"/>
        <end position="76"/>
    </location>
</feature>
<keyword evidence="5 8" id="KW-0812">Transmembrane</keyword>
<keyword evidence="7 8" id="KW-0472">Membrane</keyword>
<feature type="transmembrane region" description="Helical" evidence="8">
    <location>
        <begin position="12"/>
        <end position="35"/>
    </location>
</feature>
<evidence type="ECO:0000256" key="5">
    <source>
        <dbReference type="ARBA" id="ARBA00022692"/>
    </source>
</evidence>
<keyword evidence="4" id="KW-1003">Cell membrane</keyword>
<evidence type="ECO:0000259" key="9">
    <source>
        <dbReference type="PROSITE" id="PS50850"/>
    </source>
</evidence>
<evidence type="ECO:0000256" key="8">
    <source>
        <dbReference type="SAM" id="Phobius"/>
    </source>
</evidence>
<dbReference type="SUPFAM" id="SSF103473">
    <property type="entry name" value="MFS general substrate transporter"/>
    <property type="match status" value="1"/>
</dbReference>
<feature type="transmembrane region" description="Helical" evidence="8">
    <location>
        <begin position="142"/>
        <end position="164"/>
    </location>
</feature>
<dbReference type="PANTHER" id="PTHR42718:SF9">
    <property type="entry name" value="MAJOR FACILITATOR SUPERFAMILY MULTIDRUG TRANSPORTER MFSC"/>
    <property type="match status" value="1"/>
</dbReference>
<dbReference type="PROSITE" id="PS50850">
    <property type="entry name" value="MFS"/>
    <property type="match status" value="1"/>
</dbReference>
<dbReference type="Gene3D" id="1.20.1250.20">
    <property type="entry name" value="MFS general substrate transporter like domains"/>
    <property type="match status" value="1"/>
</dbReference>
<feature type="transmembrane region" description="Helical" evidence="8">
    <location>
        <begin position="170"/>
        <end position="190"/>
    </location>
</feature>
<dbReference type="PRINTS" id="PR01036">
    <property type="entry name" value="TCRTETB"/>
</dbReference>
<feature type="transmembrane region" description="Helical" evidence="8">
    <location>
        <begin position="366"/>
        <end position="386"/>
    </location>
</feature>
<dbReference type="InterPro" id="IPR020846">
    <property type="entry name" value="MFS_dom"/>
</dbReference>
<evidence type="ECO:0000313" key="11">
    <source>
        <dbReference type="Proteomes" id="UP000216052"/>
    </source>
</evidence>
<dbReference type="InterPro" id="IPR011701">
    <property type="entry name" value="MFS"/>
</dbReference>
<dbReference type="Pfam" id="PF07690">
    <property type="entry name" value="MFS_1"/>
    <property type="match status" value="1"/>
</dbReference>
<proteinExistence type="inferred from homology"/>
<accession>A0ABZ3J866</accession>
<evidence type="ECO:0000256" key="4">
    <source>
        <dbReference type="ARBA" id="ARBA00022475"/>
    </source>
</evidence>
<feature type="transmembrane region" description="Helical" evidence="8">
    <location>
        <begin position="202"/>
        <end position="220"/>
    </location>
</feature>
<feature type="domain" description="Major facilitator superfamily (MFS) profile" evidence="9">
    <location>
        <begin position="17"/>
        <end position="510"/>
    </location>
</feature>
<dbReference type="PANTHER" id="PTHR42718">
    <property type="entry name" value="MAJOR FACILITATOR SUPERFAMILY MULTIDRUG TRANSPORTER MFSC"/>
    <property type="match status" value="1"/>
</dbReference>
<evidence type="ECO:0000256" key="2">
    <source>
        <dbReference type="ARBA" id="ARBA00008537"/>
    </source>
</evidence>
<feature type="transmembrane region" description="Helical" evidence="8">
    <location>
        <begin position="336"/>
        <end position="354"/>
    </location>
</feature>
<comment type="similarity">
    <text evidence="2">Belongs to the major facilitator superfamily. EmrB family.</text>
</comment>
<evidence type="ECO:0000256" key="6">
    <source>
        <dbReference type="ARBA" id="ARBA00022989"/>
    </source>
</evidence>
<feature type="transmembrane region" description="Helical" evidence="8">
    <location>
        <begin position="272"/>
        <end position="295"/>
    </location>
</feature>
<evidence type="ECO:0000313" key="10">
    <source>
        <dbReference type="EMBL" id="XFO74582.1"/>
    </source>
</evidence>
<keyword evidence="6 8" id="KW-1133">Transmembrane helix</keyword>
<reference evidence="10" key="1">
    <citation type="submission" date="2024-05" db="EMBL/GenBank/DDBJ databases">
        <title>Isolation and characterization of Sporomusa carbonis sp. nov., a carboxydotrophic hydrogenogen in the genus of Sporomusa isolated from a charcoal burning pile.</title>
        <authorList>
            <person name="Boeer T."/>
            <person name="Rosenbaum F."/>
            <person name="Eysell L."/>
            <person name="Mueller V."/>
            <person name="Daniel R."/>
            <person name="Poehlein A."/>
        </authorList>
    </citation>
    <scope>NUCLEOTIDE SEQUENCE [LARGE SCALE GENOMIC DNA]</scope>
    <source>
        <strain evidence="10">DSM 3132</strain>
    </source>
</reference>